<dbReference type="AlphaFoldDB" id="Q0DSC8"/>
<keyword evidence="1" id="KW-0472">Membrane</keyword>
<dbReference type="Proteomes" id="UP000000763">
    <property type="component" value="Chromosome 3"/>
</dbReference>
<gene>
    <name evidence="2" type="ordered locus">Os03g0319000</name>
</gene>
<accession>Q0DSC8</accession>
<reference evidence="2 3" key="1">
    <citation type="journal article" date="2005" name="Nature">
        <title>The map-based sequence of the rice genome.</title>
        <authorList>
            <consortium name="International rice genome sequencing project (IRGSP)"/>
            <person name="Matsumoto T."/>
            <person name="Wu J."/>
            <person name="Kanamori H."/>
            <person name="Katayose Y."/>
            <person name="Fujisawa M."/>
            <person name="Namiki N."/>
            <person name="Mizuno H."/>
            <person name="Yamamoto K."/>
            <person name="Antonio B.A."/>
            <person name="Baba T."/>
            <person name="Sakata K."/>
            <person name="Nagamura Y."/>
            <person name="Aoki H."/>
            <person name="Arikawa K."/>
            <person name="Arita K."/>
            <person name="Bito T."/>
            <person name="Chiden Y."/>
            <person name="Fujitsuka N."/>
            <person name="Fukunaka R."/>
            <person name="Hamada M."/>
            <person name="Harada C."/>
            <person name="Hayashi A."/>
            <person name="Hijishita S."/>
            <person name="Honda M."/>
            <person name="Hosokawa S."/>
            <person name="Ichikawa Y."/>
            <person name="Idonuma A."/>
            <person name="Iijima M."/>
            <person name="Ikeda M."/>
            <person name="Ikeno M."/>
            <person name="Ito K."/>
            <person name="Ito S."/>
            <person name="Ito T."/>
            <person name="Ito Y."/>
            <person name="Ito Y."/>
            <person name="Iwabuchi A."/>
            <person name="Kamiya K."/>
            <person name="Karasawa W."/>
            <person name="Kurita K."/>
            <person name="Katagiri S."/>
            <person name="Kikuta A."/>
            <person name="Kobayashi H."/>
            <person name="Kobayashi N."/>
            <person name="Machita K."/>
            <person name="Maehara T."/>
            <person name="Masukawa M."/>
            <person name="Mizubayashi T."/>
            <person name="Mukai Y."/>
            <person name="Nagasaki H."/>
            <person name="Nagata Y."/>
            <person name="Naito S."/>
            <person name="Nakashima M."/>
            <person name="Nakama Y."/>
            <person name="Nakamichi Y."/>
            <person name="Nakamura M."/>
            <person name="Meguro A."/>
            <person name="Negishi M."/>
            <person name="Ohta I."/>
            <person name="Ohta T."/>
            <person name="Okamoto M."/>
            <person name="Ono N."/>
            <person name="Saji S."/>
            <person name="Sakaguchi M."/>
            <person name="Sakai K."/>
            <person name="Shibata M."/>
            <person name="Shimokawa T."/>
            <person name="Song J."/>
            <person name="Takazaki Y."/>
            <person name="Terasawa K."/>
            <person name="Tsugane M."/>
            <person name="Tsuji K."/>
            <person name="Ueda S."/>
            <person name="Waki K."/>
            <person name="Yamagata H."/>
            <person name="Yamamoto M."/>
            <person name="Yamamoto S."/>
            <person name="Yamane H."/>
            <person name="Yoshiki S."/>
            <person name="Yoshihara R."/>
            <person name="Yukawa K."/>
            <person name="Zhong H."/>
            <person name="Yano M."/>
            <person name="Yuan Q."/>
            <person name="Ouyang S."/>
            <person name="Liu J."/>
            <person name="Jones K.M."/>
            <person name="Gansberger K."/>
            <person name="Moffat K."/>
            <person name="Hill J."/>
            <person name="Bera J."/>
            <person name="Fadrosh D."/>
            <person name="Jin S."/>
            <person name="Johri S."/>
            <person name="Kim M."/>
            <person name="Overton L."/>
            <person name="Reardon M."/>
            <person name="Tsitrin T."/>
            <person name="Vuong H."/>
            <person name="Weaver B."/>
            <person name="Ciecko A."/>
            <person name="Tallon L."/>
            <person name="Jackson J."/>
            <person name="Pai G."/>
            <person name="Aken S.V."/>
            <person name="Utterback T."/>
            <person name="Reidmuller S."/>
            <person name="Feldblyum T."/>
            <person name="Hsiao J."/>
            <person name="Zismann V."/>
            <person name="Iobst S."/>
            <person name="de Vazeille A.R."/>
            <person name="Buell C.R."/>
            <person name="Ying K."/>
            <person name="Li Y."/>
            <person name="Lu T."/>
            <person name="Huang Y."/>
            <person name="Zhao Q."/>
            <person name="Feng Q."/>
            <person name="Zhang L."/>
            <person name="Zhu J."/>
            <person name="Weng Q."/>
            <person name="Mu J."/>
            <person name="Lu Y."/>
            <person name="Fan D."/>
            <person name="Liu Y."/>
            <person name="Guan J."/>
            <person name="Zhang Y."/>
            <person name="Yu S."/>
            <person name="Liu X."/>
            <person name="Zhang Y."/>
            <person name="Hong G."/>
            <person name="Han B."/>
            <person name="Choisne N."/>
            <person name="Demange N."/>
            <person name="Orjeda G."/>
            <person name="Samain S."/>
            <person name="Cattolico L."/>
            <person name="Pelletier E."/>
            <person name="Couloux A."/>
            <person name="Segurens B."/>
            <person name="Wincker P."/>
            <person name="D'Hont A."/>
            <person name="Scarpelli C."/>
            <person name="Weissenbach J."/>
            <person name="Salanoubat M."/>
            <person name="Quetier F."/>
            <person name="Yu Y."/>
            <person name="Kim H.R."/>
            <person name="Rambo T."/>
            <person name="Currie J."/>
            <person name="Collura K."/>
            <person name="Luo M."/>
            <person name="Yang T."/>
            <person name="Ammiraju J.S.S."/>
            <person name="Engler F."/>
            <person name="Soderlund C."/>
            <person name="Wing R.A."/>
            <person name="Palmer L.E."/>
            <person name="de la Bastide M."/>
            <person name="Spiegel L."/>
            <person name="Nascimento L."/>
            <person name="Zutavern T."/>
            <person name="O'Shaughnessy A."/>
            <person name="Dike S."/>
            <person name="Dedhia N."/>
            <person name="Preston R."/>
            <person name="Balija V."/>
            <person name="McCombie W.R."/>
            <person name="Chow T."/>
            <person name="Chen H."/>
            <person name="Chung M."/>
            <person name="Chen C."/>
            <person name="Shaw J."/>
            <person name="Wu H."/>
            <person name="Hsiao K."/>
            <person name="Chao Y."/>
            <person name="Chu M."/>
            <person name="Cheng C."/>
            <person name="Hour A."/>
            <person name="Lee P."/>
            <person name="Lin S."/>
            <person name="Lin Y."/>
            <person name="Liou J."/>
            <person name="Liu S."/>
            <person name="Hsing Y."/>
            <person name="Raghuvanshi S."/>
            <person name="Mohanty A."/>
            <person name="Bharti A.K."/>
            <person name="Gaur A."/>
            <person name="Gupta V."/>
            <person name="Kumar D."/>
            <person name="Ravi V."/>
            <person name="Vij S."/>
            <person name="Kapur A."/>
            <person name="Khurana P."/>
            <person name="Khurana P."/>
            <person name="Khurana J.P."/>
            <person name="Tyagi A.K."/>
            <person name="Gaikwad K."/>
            <person name="Singh A."/>
            <person name="Dalal V."/>
            <person name="Srivastava S."/>
            <person name="Dixit A."/>
            <person name="Pal A.K."/>
            <person name="Ghazi I.A."/>
            <person name="Yadav M."/>
            <person name="Pandit A."/>
            <person name="Bhargava A."/>
            <person name="Sureshbabu K."/>
            <person name="Batra K."/>
            <person name="Sharma T.R."/>
            <person name="Mohapatra T."/>
            <person name="Singh N.K."/>
            <person name="Messing J."/>
            <person name="Nelson A.B."/>
            <person name="Fuks G."/>
            <person name="Kavchok S."/>
            <person name="Keizer G."/>
            <person name="Linton E."/>
            <person name="Llaca V."/>
            <person name="Song R."/>
            <person name="Tanyolac B."/>
            <person name="Young S."/>
            <person name="Ho-Il K."/>
            <person name="Hahn J.H."/>
            <person name="Sangsakoo G."/>
            <person name="Vanavichit A."/>
            <person name="de Mattos Luiz.A.T."/>
            <person name="Zimmer P.D."/>
            <person name="Malone G."/>
            <person name="Dellagostin O."/>
            <person name="de Oliveira A.C."/>
            <person name="Bevan M."/>
            <person name="Bancroft I."/>
            <person name="Minx P."/>
            <person name="Cordum H."/>
            <person name="Wilson R."/>
            <person name="Cheng Z."/>
            <person name="Jin W."/>
            <person name="Jiang J."/>
            <person name="Leong S.A."/>
            <person name="Iwama H."/>
            <person name="Gojobori T."/>
            <person name="Itoh T."/>
            <person name="Niimura Y."/>
            <person name="Fujii Y."/>
            <person name="Habara T."/>
            <person name="Sakai H."/>
            <person name="Sato Y."/>
            <person name="Wilson G."/>
            <person name="Kumar K."/>
            <person name="McCouch S."/>
            <person name="Juretic N."/>
            <person name="Hoen D."/>
            <person name="Wright S."/>
            <person name="Bruskiewich R."/>
            <person name="Bureau T."/>
            <person name="Miyao A."/>
            <person name="Hirochika H."/>
            <person name="Nishikawa T."/>
            <person name="Kadowaki K."/>
            <person name="Sugiura M."/>
            <person name="Burr B."/>
            <person name="Sasaki T."/>
        </authorList>
    </citation>
    <scope>NUCLEOTIDE SEQUENCE [LARGE SCALE GENOMIC DNA]</scope>
    <source>
        <strain evidence="3">cv. Nipponbare</strain>
    </source>
</reference>
<dbReference type="KEGG" id="dosa:Os03g0319000"/>
<proteinExistence type="predicted"/>
<organism evidence="2 3">
    <name type="scientific">Oryza sativa subsp. japonica</name>
    <name type="common">Rice</name>
    <dbReference type="NCBI Taxonomy" id="39947"/>
    <lineage>
        <taxon>Eukaryota</taxon>
        <taxon>Viridiplantae</taxon>
        <taxon>Streptophyta</taxon>
        <taxon>Embryophyta</taxon>
        <taxon>Tracheophyta</taxon>
        <taxon>Spermatophyta</taxon>
        <taxon>Magnoliopsida</taxon>
        <taxon>Liliopsida</taxon>
        <taxon>Poales</taxon>
        <taxon>Poaceae</taxon>
        <taxon>BOP clade</taxon>
        <taxon>Oryzoideae</taxon>
        <taxon>Oryzeae</taxon>
        <taxon>Oryzinae</taxon>
        <taxon>Oryza</taxon>
        <taxon>Oryza sativa</taxon>
    </lineage>
</organism>
<dbReference type="EMBL" id="AP008209">
    <property type="protein sequence ID" value="BAF11860.1"/>
    <property type="molecule type" value="Genomic_DNA"/>
</dbReference>
<sequence length="95" mass="10636">MPPVVAPPASWPRRRPCRSRACTTMGACYTVKTTGRLVASYIDRSSVSFYMPHHHGYEYIYRIYTAFCCACTLASALVIGSIILYFPCTIILICC</sequence>
<feature type="transmembrane region" description="Helical" evidence="1">
    <location>
        <begin position="63"/>
        <end position="86"/>
    </location>
</feature>
<evidence type="ECO:0000313" key="3">
    <source>
        <dbReference type="Proteomes" id="UP000000763"/>
    </source>
</evidence>
<name>Q0DSC8_ORYSJ</name>
<evidence type="ECO:0000313" key="2">
    <source>
        <dbReference type="EMBL" id="BAF11860.1"/>
    </source>
</evidence>
<keyword evidence="1" id="KW-0812">Transmembrane</keyword>
<protein>
    <submittedName>
        <fullName evidence="2">Os03g0319000 protein</fullName>
    </submittedName>
</protein>
<evidence type="ECO:0000256" key="1">
    <source>
        <dbReference type="SAM" id="Phobius"/>
    </source>
</evidence>
<reference evidence="3" key="2">
    <citation type="journal article" date="2008" name="Nucleic Acids Res.">
        <title>The rice annotation project database (RAP-DB): 2008 update.</title>
        <authorList>
            <consortium name="The rice annotation project (RAP)"/>
        </authorList>
    </citation>
    <scope>GENOME REANNOTATION</scope>
    <source>
        <strain evidence="3">cv. Nipponbare</strain>
    </source>
</reference>
<keyword evidence="1" id="KW-1133">Transmembrane helix</keyword>